<organism evidence="1 2">
    <name type="scientific">Armillaria solidipes</name>
    <dbReference type="NCBI Taxonomy" id="1076256"/>
    <lineage>
        <taxon>Eukaryota</taxon>
        <taxon>Fungi</taxon>
        <taxon>Dikarya</taxon>
        <taxon>Basidiomycota</taxon>
        <taxon>Agaricomycotina</taxon>
        <taxon>Agaricomycetes</taxon>
        <taxon>Agaricomycetidae</taxon>
        <taxon>Agaricales</taxon>
        <taxon>Marasmiineae</taxon>
        <taxon>Physalacriaceae</taxon>
        <taxon>Armillaria</taxon>
    </lineage>
</organism>
<proteinExistence type="predicted"/>
<name>A0A2H3BW20_9AGAR</name>
<dbReference type="AlphaFoldDB" id="A0A2H3BW20"/>
<evidence type="ECO:0000313" key="1">
    <source>
        <dbReference type="EMBL" id="PBK75059.1"/>
    </source>
</evidence>
<protein>
    <submittedName>
        <fullName evidence="1">Uncharacterized protein</fullName>
    </submittedName>
</protein>
<evidence type="ECO:0000313" key="2">
    <source>
        <dbReference type="Proteomes" id="UP000218334"/>
    </source>
</evidence>
<reference evidence="2" key="1">
    <citation type="journal article" date="2017" name="Nat. Ecol. Evol.">
        <title>Genome expansion and lineage-specific genetic innovations in the forest pathogenic fungi Armillaria.</title>
        <authorList>
            <person name="Sipos G."/>
            <person name="Prasanna A.N."/>
            <person name="Walter M.C."/>
            <person name="O'Connor E."/>
            <person name="Balint B."/>
            <person name="Krizsan K."/>
            <person name="Kiss B."/>
            <person name="Hess J."/>
            <person name="Varga T."/>
            <person name="Slot J."/>
            <person name="Riley R."/>
            <person name="Boka B."/>
            <person name="Rigling D."/>
            <person name="Barry K."/>
            <person name="Lee J."/>
            <person name="Mihaltcheva S."/>
            <person name="LaButti K."/>
            <person name="Lipzen A."/>
            <person name="Waldron R."/>
            <person name="Moloney N.M."/>
            <person name="Sperisen C."/>
            <person name="Kredics L."/>
            <person name="Vagvoelgyi C."/>
            <person name="Patrignani A."/>
            <person name="Fitzpatrick D."/>
            <person name="Nagy I."/>
            <person name="Doyle S."/>
            <person name="Anderson J.B."/>
            <person name="Grigoriev I.V."/>
            <person name="Gueldener U."/>
            <person name="Muensterkoetter M."/>
            <person name="Nagy L.G."/>
        </authorList>
    </citation>
    <scope>NUCLEOTIDE SEQUENCE [LARGE SCALE GENOMIC DNA]</scope>
    <source>
        <strain evidence="2">28-4</strain>
    </source>
</reference>
<sequence>MRCTPNRNGTLDSPSRHYSYSQKKAISFVDSRLDDEDVDAGGRCSCRLTDEAFTNPIILRHKELVPPSVAAFAHFCSHTKIRVESGKCLLSCNIYGVVELCLVIQGSQSRIYSYSDNPSFSLKIMSASIHAYTISCSKDSYDHPDVLQ</sequence>
<gene>
    <name evidence="1" type="ORF">ARMSODRAFT_504140</name>
</gene>
<accession>A0A2H3BW20</accession>
<dbReference type="EMBL" id="KZ293418">
    <property type="protein sequence ID" value="PBK75059.1"/>
    <property type="molecule type" value="Genomic_DNA"/>
</dbReference>
<dbReference type="Proteomes" id="UP000218334">
    <property type="component" value="Unassembled WGS sequence"/>
</dbReference>
<keyword evidence="2" id="KW-1185">Reference proteome</keyword>